<gene>
    <name evidence="2" type="ORF">OEV98_12910</name>
</gene>
<evidence type="ECO:0000313" key="2">
    <source>
        <dbReference type="EMBL" id="MCU9614438.1"/>
    </source>
</evidence>
<evidence type="ECO:0000313" key="3">
    <source>
        <dbReference type="Proteomes" id="UP001209318"/>
    </source>
</evidence>
<dbReference type="Proteomes" id="UP001209318">
    <property type="component" value="Unassembled WGS sequence"/>
</dbReference>
<sequence length="156" mass="18360">MQSKEQLINDFSTLISFVQSLAALDEKRWLTPIQEGKWTTRDIIAHIMLWDKYFLEEAIIKIVDQHPVTVKHLDFDQFNKNAVIYAKGKSKQEICDMAIYYRAKIVSHLKYLSDEEFFKEHIVGDGNKFSAYSYIEDFIDHDTHHINQVKKFLATS</sequence>
<comment type="caution">
    <text evidence="2">The sequence shown here is derived from an EMBL/GenBank/DDBJ whole genome shotgun (WGS) entry which is preliminary data.</text>
</comment>
<dbReference type="InterPro" id="IPR024775">
    <property type="entry name" value="DinB-like"/>
</dbReference>
<dbReference type="AlphaFoldDB" id="A0AAE3ITP0"/>
<dbReference type="Pfam" id="PF12867">
    <property type="entry name" value="DinB_2"/>
    <property type="match status" value="1"/>
</dbReference>
<dbReference type="SUPFAM" id="SSF109854">
    <property type="entry name" value="DinB/YfiT-like putative metalloenzymes"/>
    <property type="match status" value="1"/>
</dbReference>
<dbReference type="Gene3D" id="1.20.120.450">
    <property type="entry name" value="dinb family like domain"/>
    <property type="match status" value="1"/>
</dbReference>
<keyword evidence="3" id="KW-1185">Reference proteome</keyword>
<feature type="domain" description="DinB-like" evidence="1">
    <location>
        <begin position="18"/>
        <end position="149"/>
    </location>
</feature>
<dbReference type="InterPro" id="IPR034660">
    <property type="entry name" value="DinB/YfiT-like"/>
</dbReference>
<proteinExistence type="predicted"/>
<name>A0AAE3ITP0_9BACI</name>
<accession>A0AAE3ITP0</accession>
<dbReference type="EMBL" id="JAOUSF010000004">
    <property type="protein sequence ID" value="MCU9614438.1"/>
    <property type="molecule type" value="Genomic_DNA"/>
</dbReference>
<organism evidence="2 3">
    <name type="scientific">Perspicuibacillus lycopersici</name>
    <dbReference type="NCBI Taxonomy" id="1325689"/>
    <lineage>
        <taxon>Bacteria</taxon>
        <taxon>Bacillati</taxon>
        <taxon>Bacillota</taxon>
        <taxon>Bacilli</taxon>
        <taxon>Bacillales</taxon>
        <taxon>Bacillaceae</taxon>
        <taxon>Perspicuibacillus</taxon>
    </lineage>
</organism>
<dbReference type="RefSeq" id="WP_263073713.1">
    <property type="nucleotide sequence ID" value="NZ_JAOUSF010000004.1"/>
</dbReference>
<protein>
    <submittedName>
        <fullName evidence="2">DinB family protein</fullName>
    </submittedName>
</protein>
<reference evidence="2" key="1">
    <citation type="submission" date="2022-10" db="EMBL/GenBank/DDBJ databases">
        <title>Description of Fervidibacillus gen. nov. in the family Fervidibacillaceae fam. nov. with two species, Fervidibacillus albus sp. nov., and Fervidibacillus halotolerans sp. nov., isolated from tidal flat sediments.</title>
        <authorList>
            <person name="Kwon K.K."/>
            <person name="Yang S.-H."/>
        </authorList>
    </citation>
    <scope>NUCLEOTIDE SEQUENCE</scope>
    <source>
        <strain evidence="2">JCM 19140</strain>
    </source>
</reference>
<evidence type="ECO:0000259" key="1">
    <source>
        <dbReference type="Pfam" id="PF12867"/>
    </source>
</evidence>